<sequence length="312" mass="33424">MAMILCNVSRHFLKQGYPRLSNGVQMFCQDILEPYYHDDVQRGLRSGAMSQQTIPVYITETSQLHPPSKAAVNSSPVQLHSVRAGSALTMDSQGNAVSSKTTPSLGSAAGDSINKSNSAGIAAEEPLRRQNKNPRRNRLISKILRADLASEAAAVRMFAVQSKAGGQRPDLQYFQAKKELLEQLKQMAVQYRTRPSLMSPLVSASGAALGAFSAVLPRGLSDAVKGGVADALNEQYNDQLRELRASGAADTEAAAPLREALRALRDQPRCAGSVKVPGLAELQRPKDLTLEEGVAGLVKLGFSGLMSLSARL</sequence>
<feature type="compositionally biased region" description="Polar residues" evidence="1">
    <location>
        <begin position="90"/>
        <end position="105"/>
    </location>
</feature>
<dbReference type="STRING" id="574566.I0YTL5"/>
<keyword evidence="3" id="KW-1185">Reference proteome</keyword>
<gene>
    <name evidence="2" type="ORF">COCSUDRAFT_37106</name>
</gene>
<dbReference type="GO" id="GO:0005743">
    <property type="term" value="C:mitochondrial inner membrane"/>
    <property type="evidence" value="ECO:0007669"/>
    <property type="project" value="TreeGrafter"/>
</dbReference>
<feature type="region of interest" description="Disordered" evidence="1">
    <location>
        <begin position="90"/>
        <end position="136"/>
    </location>
</feature>
<dbReference type="OrthoDB" id="275371at2759"/>
<accession>I0YTL5</accession>
<name>I0YTL5_COCSC</name>
<organism evidence="2 3">
    <name type="scientific">Coccomyxa subellipsoidea (strain C-169)</name>
    <name type="common">Green microalga</name>
    <dbReference type="NCBI Taxonomy" id="574566"/>
    <lineage>
        <taxon>Eukaryota</taxon>
        <taxon>Viridiplantae</taxon>
        <taxon>Chlorophyta</taxon>
        <taxon>core chlorophytes</taxon>
        <taxon>Trebouxiophyceae</taxon>
        <taxon>Trebouxiophyceae incertae sedis</taxon>
        <taxon>Coccomyxaceae</taxon>
        <taxon>Coccomyxa</taxon>
        <taxon>Coccomyxa subellipsoidea</taxon>
    </lineage>
</organism>
<dbReference type="GO" id="GO:0008682">
    <property type="term" value="F:3-demethoxyubiquinol 3-hydroxylase activity"/>
    <property type="evidence" value="ECO:0007669"/>
    <property type="project" value="TreeGrafter"/>
</dbReference>
<protein>
    <submittedName>
        <fullName evidence="2">Uncharacterized protein</fullName>
    </submittedName>
</protein>
<dbReference type="InterPro" id="IPR011566">
    <property type="entry name" value="Ubq_synth_Coq7"/>
</dbReference>
<dbReference type="RefSeq" id="XP_005646278.1">
    <property type="nucleotide sequence ID" value="XM_005646221.1"/>
</dbReference>
<dbReference type="GO" id="GO:0006744">
    <property type="term" value="P:ubiquinone biosynthetic process"/>
    <property type="evidence" value="ECO:0007669"/>
    <property type="project" value="InterPro"/>
</dbReference>
<comment type="caution">
    <text evidence="2">The sequence shown here is derived from an EMBL/GenBank/DDBJ whole genome shotgun (WGS) entry which is preliminary data.</text>
</comment>
<proteinExistence type="predicted"/>
<dbReference type="Proteomes" id="UP000007264">
    <property type="component" value="Unassembled WGS sequence"/>
</dbReference>
<dbReference type="PANTHER" id="PTHR11237:SF4">
    <property type="entry name" value="5-DEMETHOXYUBIQUINONE HYDROXYLASE, MITOCHONDRIAL"/>
    <property type="match status" value="1"/>
</dbReference>
<dbReference type="EMBL" id="AGSI01000011">
    <property type="protein sequence ID" value="EIE21734.1"/>
    <property type="molecule type" value="Genomic_DNA"/>
</dbReference>
<evidence type="ECO:0000256" key="1">
    <source>
        <dbReference type="SAM" id="MobiDB-lite"/>
    </source>
</evidence>
<dbReference type="PANTHER" id="PTHR11237">
    <property type="entry name" value="COENZYME Q10 BIOSYNTHESIS PROTEIN 7"/>
    <property type="match status" value="1"/>
</dbReference>
<dbReference type="KEGG" id="csl:COCSUDRAFT_37106"/>
<dbReference type="GeneID" id="17039724"/>
<dbReference type="AlphaFoldDB" id="I0YTL5"/>
<dbReference type="Pfam" id="PF03232">
    <property type="entry name" value="COQ7"/>
    <property type="match status" value="1"/>
</dbReference>
<reference evidence="2 3" key="1">
    <citation type="journal article" date="2012" name="Genome Biol.">
        <title>The genome of the polar eukaryotic microalga coccomyxa subellipsoidea reveals traits of cold adaptation.</title>
        <authorList>
            <person name="Blanc G."/>
            <person name="Agarkova I."/>
            <person name="Grimwood J."/>
            <person name="Kuo A."/>
            <person name="Brueggeman A."/>
            <person name="Dunigan D."/>
            <person name="Gurnon J."/>
            <person name="Ladunga I."/>
            <person name="Lindquist E."/>
            <person name="Lucas S."/>
            <person name="Pangilinan J."/>
            <person name="Proschold T."/>
            <person name="Salamov A."/>
            <person name="Schmutz J."/>
            <person name="Weeks D."/>
            <person name="Yamada T."/>
            <person name="Claverie J.M."/>
            <person name="Grigoriev I."/>
            <person name="Van Etten J."/>
            <person name="Lomsadze A."/>
            <person name="Borodovsky M."/>
        </authorList>
    </citation>
    <scope>NUCLEOTIDE SEQUENCE [LARGE SCALE GENOMIC DNA]</scope>
    <source>
        <strain evidence="2 3">C-169</strain>
    </source>
</reference>
<evidence type="ECO:0000313" key="2">
    <source>
        <dbReference type="EMBL" id="EIE21734.1"/>
    </source>
</evidence>
<evidence type="ECO:0000313" key="3">
    <source>
        <dbReference type="Proteomes" id="UP000007264"/>
    </source>
</evidence>
<dbReference type="eggNOG" id="KOG4061">
    <property type="taxonomic scope" value="Eukaryota"/>
</dbReference>